<reference evidence="3 4" key="2">
    <citation type="journal article" date="2010" name="Stand. Genomic Sci.">
        <title>Complete genome sequence of Syntrophothermus lipocalidus type strain (TGB-C1).</title>
        <authorList>
            <person name="Djao O.D."/>
            <person name="Zhang X."/>
            <person name="Lucas S."/>
            <person name="Lapidus A."/>
            <person name="Del Rio T.G."/>
            <person name="Nolan M."/>
            <person name="Tice H."/>
            <person name="Cheng J.F."/>
            <person name="Han C."/>
            <person name="Tapia R."/>
            <person name="Goodwin L."/>
            <person name="Pitluck S."/>
            <person name="Liolios K."/>
            <person name="Ivanova N."/>
            <person name="Mavromatis K."/>
            <person name="Mikhailova N."/>
            <person name="Ovchinnikova G."/>
            <person name="Pati A."/>
            <person name="Brambilla E."/>
            <person name="Chen A."/>
            <person name="Palaniappan K."/>
            <person name="Land M."/>
            <person name="Hauser L."/>
            <person name="Chang Y.J."/>
            <person name="Jeffries C.D."/>
            <person name="Rohde M."/>
            <person name="Sikorski J."/>
            <person name="Spring S."/>
            <person name="Goker M."/>
            <person name="Detter J.C."/>
            <person name="Woyke T."/>
            <person name="Bristow J."/>
            <person name="Eisen J.A."/>
            <person name="Markowitz V."/>
            <person name="Hugenholtz P."/>
            <person name="Kyrpides N.C."/>
            <person name="Klenk H.P."/>
        </authorList>
    </citation>
    <scope>NUCLEOTIDE SEQUENCE [LARGE SCALE GENOMIC DNA]</scope>
    <source>
        <strain evidence="4">DSM 12680 / TGB-C1</strain>
    </source>
</reference>
<evidence type="ECO:0000256" key="1">
    <source>
        <dbReference type="SAM" id="Coils"/>
    </source>
</evidence>
<sequence length="166" mass="19107">MLDAYHWLNSQSLSIAAALFALLILVNIITLWQVRAYRRRVRVFETLFKDYCGPGIEDVLEEIRRLEHENRRQIHRLEERVESIEGRLPAMLSTLRVIRYKAFPEVGGDLSFSLALLSERGDGAVITGLHGREYSMVWAKPVQAFSSSYQLSEEEQAVLRMAQNRG</sequence>
<feature type="transmembrane region" description="Helical" evidence="2">
    <location>
        <begin position="12"/>
        <end position="32"/>
    </location>
</feature>
<evidence type="ECO:0008006" key="5">
    <source>
        <dbReference type="Google" id="ProtNLM"/>
    </source>
</evidence>
<dbReference type="AlphaFoldDB" id="D7CKC5"/>
<dbReference type="KEGG" id="slp:Slip_2373"/>
<keyword evidence="2" id="KW-0812">Transmembrane</keyword>
<keyword evidence="2" id="KW-0472">Membrane</keyword>
<dbReference type="STRING" id="643648.Slip_2373"/>
<evidence type="ECO:0000256" key="2">
    <source>
        <dbReference type="SAM" id="Phobius"/>
    </source>
</evidence>
<name>D7CKC5_SYNLT</name>
<dbReference type="RefSeq" id="WP_013176511.1">
    <property type="nucleotide sequence ID" value="NC_014220.1"/>
</dbReference>
<evidence type="ECO:0000313" key="3">
    <source>
        <dbReference type="EMBL" id="ADI03109.1"/>
    </source>
</evidence>
<dbReference type="HOGENOM" id="CLU_101313_1_0_9"/>
<dbReference type="eggNOG" id="COG1196">
    <property type="taxonomic scope" value="Bacteria"/>
</dbReference>
<dbReference type="EMBL" id="CP002048">
    <property type="protein sequence ID" value="ADI03109.1"/>
    <property type="molecule type" value="Genomic_DNA"/>
</dbReference>
<protein>
    <recommendedName>
        <fullName evidence="5">DUF4446 domain-containing protein</fullName>
    </recommendedName>
</protein>
<dbReference type="Pfam" id="PF14584">
    <property type="entry name" value="DUF4446"/>
    <property type="match status" value="1"/>
</dbReference>
<keyword evidence="4" id="KW-1185">Reference proteome</keyword>
<keyword evidence="1" id="KW-0175">Coiled coil</keyword>
<reference evidence="4" key="1">
    <citation type="journal article" date="2010" name="Stand. Genomic Sci.">
        <title>Complete genome sequence of Syntrophothermus lipocalidus type strain (TGB-C1T).</title>
        <authorList>
            <consortium name="US DOE Joint Genome Institute (JGI-PGF)"/>
            <person name="Djao O."/>
            <person name="Zhang X."/>
            <person name="Lucas S."/>
            <person name="Lapidus A."/>
            <person name="Glavina Del Rio T."/>
            <person name="Nolan M."/>
            <person name="Tice H."/>
            <person name="Cheng J."/>
            <person name="Han C."/>
            <person name="Tapia R."/>
            <person name="Goodwin L."/>
            <person name="Pitluck S."/>
            <person name="Liolios K."/>
            <person name="Ivanova N."/>
            <person name="Mavromatis K."/>
            <person name="Mikhailova N."/>
            <person name="Ovchinnikova G."/>
            <person name="Pati A."/>
            <person name="Brambilla E."/>
            <person name="Chen A."/>
            <person name="Palaniappan K."/>
            <person name="Land M."/>
            <person name="Hauser L."/>
            <person name="Chang Y."/>
            <person name="Jeffries C."/>
            <person name="Rohde M."/>
            <person name="Sikorski J."/>
            <person name="Spring S."/>
            <person name="Goker M."/>
            <person name="Detter J."/>
            <person name="Woyke T."/>
            <person name="Bristow J."/>
            <person name="Eisen J."/>
            <person name="Markowitz V."/>
            <person name="Hugenholtz P."/>
            <person name="Kyrpides N."/>
            <person name="Klenk H."/>
        </authorList>
    </citation>
    <scope>NUCLEOTIDE SEQUENCE [LARGE SCALE GENOMIC DNA]</scope>
    <source>
        <strain evidence="4">DSM 12680 / TGB-C1</strain>
    </source>
</reference>
<proteinExistence type="predicted"/>
<keyword evidence="2" id="KW-1133">Transmembrane helix</keyword>
<feature type="coiled-coil region" evidence="1">
    <location>
        <begin position="56"/>
        <end position="87"/>
    </location>
</feature>
<dbReference type="Proteomes" id="UP000000378">
    <property type="component" value="Chromosome"/>
</dbReference>
<accession>D7CKC5</accession>
<evidence type="ECO:0000313" key="4">
    <source>
        <dbReference type="Proteomes" id="UP000000378"/>
    </source>
</evidence>
<gene>
    <name evidence="3" type="ordered locus">Slip_2373</name>
</gene>
<organism evidence="3 4">
    <name type="scientific">Syntrophothermus lipocalidus (strain DSM 12680 / TGB-C1)</name>
    <dbReference type="NCBI Taxonomy" id="643648"/>
    <lineage>
        <taxon>Bacteria</taxon>
        <taxon>Bacillati</taxon>
        <taxon>Bacillota</taxon>
        <taxon>Clostridia</taxon>
        <taxon>Eubacteriales</taxon>
        <taxon>Syntrophomonadaceae</taxon>
        <taxon>Syntrophothermus</taxon>
    </lineage>
</organism>
<dbReference type="InterPro" id="IPR027981">
    <property type="entry name" value="DUF4446"/>
</dbReference>